<evidence type="ECO:0000313" key="1">
    <source>
        <dbReference type="EMBL" id="OBQ33198.1"/>
    </source>
</evidence>
<feature type="non-terminal residue" evidence="1">
    <location>
        <position position="111"/>
    </location>
</feature>
<sequence>MLRHRRNQPPGYTARDLNDIDAKAAEFVALLRRYWLPYQASEWLTDKVRCPVFIAALCTLLDTHALTNARGDVAGSLDVRALSRRSGDQGGLTLVEYQLRGKRAHQRMQDG</sequence>
<organism evidence="1 2">
    <name type="scientific">Aphanizomenon flos-aquae WA102</name>
    <dbReference type="NCBI Taxonomy" id="1710896"/>
    <lineage>
        <taxon>Bacteria</taxon>
        <taxon>Bacillati</taxon>
        <taxon>Cyanobacteriota</taxon>
        <taxon>Cyanophyceae</taxon>
        <taxon>Nostocales</taxon>
        <taxon>Aphanizomenonaceae</taxon>
        <taxon>Aphanizomenon</taxon>
    </lineage>
</organism>
<dbReference type="AlphaFoldDB" id="A0A1B7W7R6"/>
<gene>
    <name evidence="1" type="ORF">AN484_27360</name>
</gene>
<protein>
    <submittedName>
        <fullName evidence="1">Uncharacterized protein</fullName>
    </submittedName>
</protein>
<comment type="caution">
    <text evidence="1">The sequence shown here is derived from an EMBL/GenBank/DDBJ whole genome shotgun (WGS) entry which is preliminary data.</text>
</comment>
<name>A0A1B7W7R6_APHFL</name>
<dbReference type="Proteomes" id="UP000092093">
    <property type="component" value="Unassembled WGS sequence"/>
</dbReference>
<evidence type="ECO:0000313" key="2">
    <source>
        <dbReference type="Proteomes" id="UP000092093"/>
    </source>
</evidence>
<reference evidence="1 2" key="1">
    <citation type="submission" date="2015-09" db="EMBL/GenBank/DDBJ databases">
        <title>Aphanizomenon flos-aquae WA102.</title>
        <authorList>
            <person name="Driscoll C."/>
        </authorList>
    </citation>
    <scope>NUCLEOTIDE SEQUENCE [LARGE SCALE GENOMIC DNA]</scope>
    <source>
        <strain evidence="1">WA102</strain>
    </source>
</reference>
<accession>A0A1B7W7R6</accession>
<proteinExistence type="predicted"/>
<dbReference type="EMBL" id="LJOW01000633">
    <property type="protein sequence ID" value="OBQ33198.1"/>
    <property type="molecule type" value="Genomic_DNA"/>
</dbReference>